<dbReference type="InterPro" id="IPR014729">
    <property type="entry name" value="Rossmann-like_a/b/a_fold"/>
</dbReference>
<accession>A0A6C0BDK2</accession>
<dbReference type="AlphaFoldDB" id="A0A6C0BDK2"/>
<sequence>MSEEVLAAWVGGSFSPPTNAHVDVIVAIGAKLKELSKGKQVYIYITPVSQGYKKRSIECISLDNRRALMAAFIEAIQSKASEGVSFILNQYEMNNATPVITADSLTFLKTRLESENPGKIIKLYLAQGQDNIEQILRRKWSKPYILDTYPLLMFPRGNGGFSADVKDNKRIEDIITIEIPPDFREETSSSEVRSLFRRGKPDEAYSILHAFVAAALRGLASNPYESSKCDPPLTNAVSNLRRINTRNRLVSSTNKRGGRMTYRKGRGLNLKRHASRSRLSKWKASFQE</sequence>
<evidence type="ECO:0000313" key="1">
    <source>
        <dbReference type="EMBL" id="QHS89558.1"/>
    </source>
</evidence>
<dbReference type="EMBL" id="MN739113">
    <property type="protein sequence ID" value="QHS89558.1"/>
    <property type="molecule type" value="Genomic_DNA"/>
</dbReference>
<reference evidence="1" key="1">
    <citation type="journal article" date="2020" name="Nature">
        <title>Giant virus diversity and host interactions through global metagenomics.</title>
        <authorList>
            <person name="Schulz F."/>
            <person name="Roux S."/>
            <person name="Paez-Espino D."/>
            <person name="Jungbluth S."/>
            <person name="Walsh D.A."/>
            <person name="Denef V.J."/>
            <person name="McMahon K.D."/>
            <person name="Konstantinidis K.T."/>
            <person name="Eloe-Fadrosh E.A."/>
            <person name="Kyrpides N.C."/>
            <person name="Woyke T."/>
        </authorList>
    </citation>
    <scope>NUCLEOTIDE SEQUENCE</scope>
    <source>
        <strain evidence="1">GVMAG-M-3300010158-60</strain>
    </source>
</reference>
<proteinExistence type="predicted"/>
<organism evidence="1">
    <name type="scientific">viral metagenome</name>
    <dbReference type="NCBI Taxonomy" id="1070528"/>
    <lineage>
        <taxon>unclassified sequences</taxon>
        <taxon>metagenomes</taxon>
        <taxon>organismal metagenomes</taxon>
    </lineage>
</organism>
<name>A0A6C0BDK2_9ZZZZ</name>
<dbReference type="Gene3D" id="3.40.50.620">
    <property type="entry name" value="HUPs"/>
    <property type="match status" value="1"/>
</dbReference>
<dbReference type="SUPFAM" id="SSF52374">
    <property type="entry name" value="Nucleotidylyl transferase"/>
    <property type="match status" value="1"/>
</dbReference>
<protein>
    <submittedName>
        <fullName evidence="1">Uncharacterized protein</fullName>
    </submittedName>
</protein>